<evidence type="ECO:0000313" key="3">
    <source>
        <dbReference type="Proteomes" id="UP000789508"/>
    </source>
</evidence>
<dbReference type="InterPro" id="IPR052208">
    <property type="entry name" value="DmX-like/RAVE_component"/>
</dbReference>
<dbReference type="PANTHER" id="PTHR13950">
    <property type="entry name" value="RABCONNECTIN-RELATED"/>
    <property type="match status" value="1"/>
</dbReference>
<organism evidence="2 3">
    <name type="scientific">Ambispora leptoticha</name>
    <dbReference type="NCBI Taxonomy" id="144679"/>
    <lineage>
        <taxon>Eukaryota</taxon>
        <taxon>Fungi</taxon>
        <taxon>Fungi incertae sedis</taxon>
        <taxon>Mucoromycota</taxon>
        <taxon>Glomeromycotina</taxon>
        <taxon>Glomeromycetes</taxon>
        <taxon>Archaeosporales</taxon>
        <taxon>Ambisporaceae</taxon>
        <taxon>Ambispora</taxon>
    </lineage>
</organism>
<dbReference type="InterPro" id="IPR015943">
    <property type="entry name" value="WD40/YVTN_repeat-like_dom_sf"/>
</dbReference>
<dbReference type="Gene3D" id="2.130.10.10">
    <property type="entry name" value="YVTN repeat-like/Quinoprotein amine dehydrogenase"/>
    <property type="match status" value="2"/>
</dbReference>
<dbReference type="OrthoDB" id="342131at2759"/>
<sequence length="1526" mass="173983">MLLQQICPGKFNGFVQGLNIGLWNDTRYILYSTWDSLVIHNGFFEHVQTISLYEISGNLHNRRENQIVSVELSEHDGKIAVTYEYSVIIFEPYAINKGAQTRWQLLTVLKHNLPVLCTAWDANNEYLWVAGGNLSLWKYRTNPDNIEIVDWSKIWEQKCVSNAAYSFAKISPSVASNLILTKLSPDCRLLAVAGQYDRNVKIWWRIDDIDVGVPEYDFNYLAHPQTVTDFRWRRSSLDQANNILLTMCRDGICRIWAATNSEEPQFLYICTVIDPSQFLVATTDENGDAPTNEPSKFTPIHYIQPDEFINAVNLAYYALNLDVEAEENYASRQLKRLKDLIVDESDLLYQVQRDGSMIIWAIQHLNSRPRRVPRVFVLMRMAQALLPLDAPYFDGITTVFHDHLGSKVKSSIMPAELTIVAQGPHGRINCYSINLTDFFDSTRLTTRLYLKNSWTGHHHDIKSIIKAPGLNNIVSISNNGEVIIWAIETPRVCFGLRVNHGIVEKSPICLDSVIKLVCLLPGGELLAAYDQREIVLFSTNNPDEHAHAISRFENYDSAYELSLLFSFPQHQNTFSENNVSYVAGVSMKQNTVFCWQVIHNGQGELALSVNSIIISKPISRSTSLPITCDISMVVSVGQWAGAYSSCHTHSKDSNPPVLLTFCDDGLLTYWRFEFMADNAANNDTESSKDIWSVSLQVSIDQKRLALIKCGPNDRVALVNESRNEMSIWESITPRIAATKEYVVESSDPIVDVDWLFTSNAELVVAVATAQKVTIHTQLRKYDVSVRSSGILISQIDMPLMLPEPITALSWSSSGTLVISTGNQLRCYRKWLSEDSFQQVSRITGVNDRFPTLFHIVDHLNGPLPHHHPTLLLQYLLWGKMDLVKQILAYLYNYLKIMKDADQQVTHILPVPFDKLFDYEPEPTPQKVRYSLLFDSDSEEEGSWDDRLEFTDKAAEFLSEQLMHVSLPDLSNIEQAQLLALVHTIVQVESQKRSLDENGVRYVIFMRRYHYLQHATMLSSLRAPGLSYRDMIWALHSESQDLLLEYSISASGGSFLWKDARDHGIFLWLSNIDTVRQQMEIVARNQYMAKEERDPTDAALFYMALRKKKLLLALWRTANHLKEKNKTMQFLANDFEEPRWKTAALKNAYVLLGKQRYEYAASFFLLGDHLKDAVNVCLKHLDDFQLAVAICRVYEGDDGPVLKSVIQEHIIPLAIRTKDRWLAHMAFWIMNQRDLALQATMMPLEQLYEKELKESNVSDSLETQDAALIVLYKQLKEKSIQTLRGAAQISAETEYSLVLRTIFAYERMGCPLLALHVLKTWIFTFEPASRTPAKIFHSRKRTTVIDVPLPSDDDPISKGVVSFDEWGWDMSVAATSTTKDQAEDIFSEDPQLISSTTNQSKTTEDIFASQSNGLLWKRTSSYRSNPMDIFAEESSKISSTENTELSTMTLLDDKNLSTYKFTLVKRLSQQVLDGASIIAQYSSLFNKSSLYRDYLDRLHQGLKTICDAVNMPIKDFEETLVSYPLIF</sequence>
<dbReference type="GO" id="GO:0043291">
    <property type="term" value="C:RAVE complex"/>
    <property type="evidence" value="ECO:0007669"/>
    <property type="project" value="TreeGrafter"/>
</dbReference>
<dbReference type="GO" id="GO:0007035">
    <property type="term" value="P:vacuolar acidification"/>
    <property type="evidence" value="ECO:0007669"/>
    <property type="project" value="TreeGrafter"/>
</dbReference>
<dbReference type="EMBL" id="CAJVPS010000096">
    <property type="protein sequence ID" value="CAG8451235.1"/>
    <property type="molecule type" value="Genomic_DNA"/>
</dbReference>
<dbReference type="PANTHER" id="PTHR13950:SF9">
    <property type="entry name" value="RABCONNECTIN-3A"/>
    <property type="match status" value="1"/>
</dbReference>
<dbReference type="SMART" id="SM00320">
    <property type="entry name" value="WD40"/>
    <property type="match status" value="4"/>
</dbReference>
<evidence type="ECO:0000313" key="2">
    <source>
        <dbReference type="EMBL" id="CAG8451235.1"/>
    </source>
</evidence>
<dbReference type="InterPro" id="IPR001680">
    <property type="entry name" value="WD40_rpt"/>
</dbReference>
<proteinExistence type="predicted"/>
<feature type="domain" description="RAVE complex protein Rav1 C-terminal" evidence="1">
    <location>
        <begin position="682"/>
        <end position="1315"/>
    </location>
</feature>
<evidence type="ECO:0000259" key="1">
    <source>
        <dbReference type="Pfam" id="PF12234"/>
    </source>
</evidence>
<dbReference type="Pfam" id="PF12234">
    <property type="entry name" value="Rav1p_C"/>
    <property type="match status" value="1"/>
</dbReference>
<accession>A0A9N8YRF1</accession>
<protein>
    <submittedName>
        <fullName evidence="2">3746_t:CDS:1</fullName>
    </submittedName>
</protein>
<dbReference type="SUPFAM" id="SSF50978">
    <property type="entry name" value="WD40 repeat-like"/>
    <property type="match status" value="1"/>
</dbReference>
<dbReference type="Proteomes" id="UP000789508">
    <property type="component" value="Unassembled WGS sequence"/>
</dbReference>
<gene>
    <name evidence="2" type="ORF">ALEPTO_LOCUS1021</name>
</gene>
<name>A0A9N8YRF1_9GLOM</name>
<comment type="caution">
    <text evidence="2">The sequence shown here is derived from an EMBL/GenBank/DDBJ whole genome shotgun (WGS) entry which is preliminary data.</text>
</comment>
<dbReference type="InterPro" id="IPR022033">
    <property type="entry name" value="Rav1p_C"/>
</dbReference>
<dbReference type="InterPro" id="IPR036322">
    <property type="entry name" value="WD40_repeat_dom_sf"/>
</dbReference>
<reference evidence="2" key="1">
    <citation type="submission" date="2021-06" db="EMBL/GenBank/DDBJ databases">
        <authorList>
            <person name="Kallberg Y."/>
            <person name="Tangrot J."/>
            <person name="Rosling A."/>
        </authorList>
    </citation>
    <scope>NUCLEOTIDE SEQUENCE</scope>
    <source>
        <strain evidence="2">FL130A</strain>
    </source>
</reference>
<keyword evidence="3" id="KW-1185">Reference proteome</keyword>